<dbReference type="InterPro" id="IPR036412">
    <property type="entry name" value="HAD-like_sf"/>
</dbReference>
<dbReference type="RefSeq" id="WP_223419185.1">
    <property type="nucleotide sequence ID" value="NZ_JAIPME010000002.1"/>
</dbReference>
<keyword evidence="1" id="KW-0378">Hydrolase</keyword>
<gene>
    <name evidence="1" type="ORF">K8P03_05675</name>
</gene>
<accession>A0ABS7SZ37</accession>
<dbReference type="NCBIfam" id="TIGR00099">
    <property type="entry name" value="Cof-subfamily"/>
    <property type="match status" value="1"/>
</dbReference>
<sequence>MKKDIKLIAFDIDGTIITEDLRVLEETKEIIKDLKKRGIQIVLCTGRSFNGFYWIREELGLMDFDDYSITCTGAFVRQNATGKALIKKTLSPGQAQQIAAKLDDDKIDVTIHTRDILYNKARKPNKYFLIDKYKMRMPWLRYENMEDIHDDLARVCFESDIKTLDEFEKRYKDDFKEDYKYMRNDPTIIEVLNKYAGKSETLAELADMLEIKMDEVMYFGDGANDVKSLEAVGVGVAMGNAGDVTKEAADFVIDTNDTPAIAEFLREYFND</sequence>
<dbReference type="CDD" id="cd07516">
    <property type="entry name" value="HAD_Pase"/>
    <property type="match status" value="1"/>
</dbReference>
<dbReference type="Pfam" id="PF08282">
    <property type="entry name" value="Hydrolase_3"/>
    <property type="match status" value="1"/>
</dbReference>
<name>A0ABS7SZ37_9FIRM</name>
<comment type="caution">
    <text evidence="1">The sequence shown here is derived from an EMBL/GenBank/DDBJ whole genome shotgun (WGS) entry which is preliminary data.</text>
</comment>
<dbReference type="PANTHER" id="PTHR10000:SF8">
    <property type="entry name" value="HAD SUPERFAMILY HYDROLASE-LIKE, TYPE 3"/>
    <property type="match status" value="1"/>
</dbReference>
<protein>
    <submittedName>
        <fullName evidence="1">Cof-type HAD-IIB family hydrolase</fullName>
    </submittedName>
</protein>
<dbReference type="PROSITE" id="PS01229">
    <property type="entry name" value="COF_2"/>
    <property type="match status" value="1"/>
</dbReference>
<keyword evidence="2" id="KW-1185">Reference proteome</keyword>
<dbReference type="InterPro" id="IPR000150">
    <property type="entry name" value="Cof"/>
</dbReference>
<proteinExistence type="predicted"/>
<evidence type="ECO:0000313" key="1">
    <source>
        <dbReference type="EMBL" id="MBZ2386767.1"/>
    </source>
</evidence>
<dbReference type="PANTHER" id="PTHR10000">
    <property type="entry name" value="PHOSPHOSERINE PHOSPHATASE"/>
    <property type="match status" value="1"/>
</dbReference>
<dbReference type="PRINTS" id="PR00119">
    <property type="entry name" value="CATATPASE"/>
</dbReference>
<dbReference type="InterPro" id="IPR006379">
    <property type="entry name" value="HAD-SF_hydro_IIB"/>
</dbReference>
<dbReference type="Gene3D" id="3.30.1240.10">
    <property type="match status" value="1"/>
</dbReference>
<evidence type="ECO:0000313" key="2">
    <source>
        <dbReference type="Proteomes" id="UP000734271"/>
    </source>
</evidence>
<organism evidence="1 2">
    <name type="scientific">Anaerococcus murdochii</name>
    <dbReference type="NCBI Taxonomy" id="411577"/>
    <lineage>
        <taxon>Bacteria</taxon>
        <taxon>Bacillati</taxon>
        <taxon>Bacillota</taxon>
        <taxon>Tissierellia</taxon>
        <taxon>Tissierellales</taxon>
        <taxon>Peptoniphilaceae</taxon>
        <taxon>Anaerococcus</taxon>
    </lineage>
</organism>
<dbReference type="SFLD" id="SFLDG01140">
    <property type="entry name" value="C2.B:_Phosphomannomutase_and_P"/>
    <property type="match status" value="1"/>
</dbReference>
<dbReference type="NCBIfam" id="TIGR01484">
    <property type="entry name" value="HAD-SF-IIB"/>
    <property type="match status" value="1"/>
</dbReference>
<dbReference type="Proteomes" id="UP000734271">
    <property type="component" value="Unassembled WGS sequence"/>
</dbReference>
<dbReference type="InterPro" id="IPR023214">
    <property type="entry name" value="HAD_sf"/>
</dbReference>
<dbReference type="SUPFAM" id="SSF56784">
    <property type="entry name" value="HAD-like"/>
    <property type="match status" value="1"/>
</dbReference>
<dbReference type="GO" id="GO:0016787">
    <property type="term" value="F:hydrolase activity"/>
    <property type="evidence" value="ECO:0007669"/>
    <property type="project" value="UniProtKB-KW"/>
</dbReference>
<dbReference type="SFLD" id="SFLDG01144">
    <property type="entry name" value="C2.B.4:_PGP_Like"/>
    <property type="match status" value="1"/>
</dbReference>
<dbReference type="EMBL" id="JAIPME010000002">
    <property type="protein sequence ID" value="MBZ2386767.1"/>
    <property type="molecule type" value="Genomic_DNA"/>
</dbReference>
<dbReference type="Gene3D" id="3.40.50.1000">
    <property type="entry name" value="HAD superfamily/HAD-like"/>
    <property type="match status" value="1"/>
</dbReference>
<dbReference type="SFLD" id="SFLDS00003">
    <property type="entry name" value="Haloacid_Dehalogenase"/>
    <property type="match status" value="1"/>
</dbReference>
<reference evidence="1 2" key="1">
    <citation type="submission" date="2021-08" db="EMBL/GenBank/DDBJ databases">
        <title>FDA dAtabase for Regulatory Grade micrObial Sequences (FDA-ARGOS): Supporting development and validation of Infectious Disease Dx tests.</title>
        <authorList>
            <person name="Sproer C."/>
            <person name="Gronow S."/>
            <person name="Severitt S."/>
            <person name="Schroder I."/>
            <person name="Tallon L."/>
            <person name="Sadzewicz L."/>
            <person name="Zhao X."/>
            <person name="Boylan J."/>
            <person name="Ott S."/>
            <person name="Bowen H."/>
            <person name="Vavikolanu K."/>
            <person name="Hazen T."/>
            <person name="Aluvathingal J."/>
            <person name="Nadendla S."/>
            <person name="Lowell S."/>
            <person name="Myers T."/>
            <person name="Yan Y."/>
            <person name="Sichtig H."/>
        </authorList>
    </citation>
    <scope>NUCLEOTIDE SEQUENCE [LARGE SCALE GENOMIC DNA]</scope>
    <source>
        <strain evidence="1 2">FDAARGOS_1460</strain>
    </source>
</reference>